<evidence type="ECO:0000313" key="2">
    <source>
        <dbReference type="EMBL" id="ROT65988.1"/>
    </source>
</evidence>
<dbReference type="AlphaFoldDB" id="A0A423SP19"/>
<protein>
    <recommendedName>
        <fullName evidence="4">Transmembrane protein</fullName>
    </recommendedName>
</protein>
<comment type="caution">
    <text evidence="2">The sequence shown here is derived from an EMBL/GenBank/DDBJ whole genome shotgun (WGS) entry which is preliminary data.</text>
</comment>
<proteinExistence type="predicted"/>
<sequence length="141" mass="15367">MAEQTPLGTRQQDKHYRYKMGDNRTLVNSCCCGCSLRTGTLIIAALSLIYGLLGVAYSIYIIVAGVTEGWLDLCRRRLVLAWVWAAVLSVILGIVLGVLYVIVTQSFVVAIIIGVISAIQAYFVVVVHSFAQTLDETQQGA</sequence>
<keyword evidence="1" id="KW-0472">Membrane</keyword>
<keyword evidence="3" id="KW-1185">Reference proteome</keyword>
<gene>
    <name evidence="2" type="ORF">C7M84_016024</name>
</gene>
<reference evidence="2 3" key="1">
    <citation type="submission" date="2018-04" db="EMBL/GenBank/DDBJ databases">
        <authorList>
            <person name="Zhang X."/>
            <person name="Yuan J."/>
            <person name="Li F."/>
            <person name="Xiang J."/>
        </authorList>
    </citation>
    <scope>NUCLEOTIDE SEQUENCE [LARGE SCALE GENOMIC DNA]</scope>
    <source>
        <tissue evidence="2">Muscle</tissue>
    </source>
</reference>
<keyword evidence="1" id="KW-0812">Transmembrane</keyword>
<dbReference type="OrthoDB" id="6363730at2759"/>
<feature type="transmembrane region" description="Helical" evidence="1">
    <location>
        <begin position="78"/>
        <end position="102"/>
    </location>
</feature>
<reference evidence="2 3" key="2">
    <citation type="submission" date="2019-01" db="EMBL/GenBank/DDBJ databases">
        <title>The decoding of complex shrimp genome reveals the adaptation for benthos swimmer, frequently molting mechanism and breeding impact on genome.</title>
        <authorList>
            <person name="Sun Y."/>
            <person name="Gao Y."/>
            <person name="Yu Y."/>
        </authorList>
    </citation>
    <scope>NUCLEOTIDE SEQUENCE [LARGE SCALE GENOMIC DNA]</scope>
    <source>
        <tissue evidence="2">Muscle</tissue>
    </source>
</reference>
<evidence type="ECO:0000313" key="3">
    <source>
        <dbReference type="Proteomes" id="UP000283509"/>
    </source>
</evidence>
<dbReference type="EMBL" id="QCYY01003006">
    <property type="protein sequence ID" value="ROT65988.1"/>
    <property type="molecule type" value="Genomic_DNA"/>
</dbReference>
<dbReference type="Proteomes" id="UP000283509">
    <property type="component" value="Unassembled WGS sequence"/>
</dbReference>
<evidence type="ECO:0008006" key="4">
    <source>
        <dbReference type="Google" id="ProtNLM"/>
    </source>
</evidence>
<organism evidence="2 3">
    <name type="scientific">Penaeus vannamei</name>
    <name type="common">Whiteleg shrimp</name>
    <name type="synonym">Litopenaeus vannamei</name>
    <dbReference type="NCBI Taxonomy" id="6689"/>
    <lineage>
        <taxon>Eukaryota</taxon>
        <taxon>Metazoa</taxon>
        <taxon>Ecdysozoa</taxon>
        <taxon>Arthropoda</taxon>
        <taxon>Crustacea</taxon>
        <taxon>Multicrustacea</taxon>
        <taxon>Malacostraca</taxon>
        <taxon>Eumalacostraca</taxon>
        <taxon>Eucarida</taxon>
        <taxon>Decapoda</taxon>
        <taxon>Dendrobranchiata</taxon>
        <taxon>Penaeoidea</taxon>
        <taxon>Penaeidae</taxon>
        <taxon>Penaeus</taxon>
    </lineage>
</organism>
<accession>A0A423SP19</accession>
<keyword evidence="1" id="KW-1133">Transmembrane helix</keyword>
<feature type="transmembrane region" description="Helical" evidence="1">
    <location>
        <begin position="42"/>
        <end position="66"/>
    </location>
</feature>
<feature type="transmembrane region" description="Helical" evidence="1">
    <location>
        <begin position="108"/>
        <end position="131"/>
    </location>
</feature>
<name>A0A423SP19_PENVA</name>
<evidence type="ECO:0000256" key="1">
    <source>
        <dbReference type="SAM" id="Phobius"/>
    </source>
</evidence>